<evidence type="ECO:0000313" key="2">
    <source>
        <dbReference type="EMBL" id="KAB2817702.1"/>
    </source>
</evidence>
<comment type="caution">
    <text evidence="2">The sequence shown here is derived from an EMBL/GenBank/DDBJ whole genome shotgun (WGS) entry which is preliminary data.</text>
</comment>
<dbReference type="OrthoDB" id="9798632at2"/>
<dbReference type="PANTHER" id="PTHR14097:SF7">
    <property type="entry name" value="OXIDOREDUCTASE HTATIP2"/>
    <property type="match status" value="1"/>
</dbReference>
<accession>A0A6L3ZI85</accession>
<proteinExistence type="predicted"/>
<feature type="domain" description="NAD(P)-binding" evidence="1">
    <location>
        <begin position="12"/>
        <end position="127"/>
    </location>
</feature>
<dbReference type="RefSeq" id="WP_151692390.1">
    <property type="nucleotide sequence ID" value="NZ_BMGX01000002.1"/>
</dbReference>
<evidence type="ECO:0000313" key="3">
    <source>
        <dbReference type="Proteomes" id="UP000484164"/>
    </source>
</evidence>
<protein>
    <submittedName>
        <fullName evidence="2">NAD(P)H-binding protein</fullName>
    </submittedName>
</protein>
<dbReference type="InterPro" id="IPR036291">
    <property type="entry name" value="NAD(P)-bd_dom_sf"/>
</dbReference>
<dbReference type="EMBL" id="WBVQ01000001">
    <property type="protein sequence ID" value="KAB2817702.1"/>
    <property type="molecule type" value="Genomic_DNA"/>
</dbReference>
<dbReference type="InterPro" id="IPR016040">
    <property type="entry name" value="NAD(P)-bd_dom"/>
</dbReference>
<evidence type="ECO:0000259" key="1">
    <source>
        <dbReference type="Pfam" id="PF13460"/>
    </source>
</evidence>
<dbReference type="Gene3D" id="3.40.50.720">
    <property type="entry name" value="NAD(P)-binding Rossmann-like Domain"/>
    <property type="match status" value="1"/>
</dbReference>
<sequence>MQTSSRKAIVFGATGVVGRELVSQLNELGVTVYAVVRRPSDIFSESVHQIVIANQRELSHSSIPFAGSDVYVAIGTTKAKTPNKDVYFGIDYGIPVAVATKASEEKARSLHVVSAMGANPDSFIFYNATKGKMERDVASAFNEAYFYRPSLIMGERDESRGGEALAKSIFKVVNAILPKKMKGVYPQQIAQKMIRNTGDLSDQHVFTSDEFHEK</sequence>
<dbReference type="Pfam" id="PF13460">
    <property type="entry name" value="NAD_binding_10"/>
    <property type="match status" value="1"/>
</dbReference>
<keyword evidence="3" id="KW-1185">Reference proteome</keyword>
<dbReference type="Proteomes" id="UP000484164">
    <property type="component" value="Unassembled WGS sequence"/>
</dbReference>
<dbReference type="PANTHER" id="PTHR14097">
    <property type="entry name" value="OXIDOREDUCTASE HTATIP2"/>
    <property type="match status" value="1"/>
</dbReference>
<organism evidence="2 3">
    <name type="scientific">Phaeocystidibacter marisrubri</name>
    <dbReference type="NCBI Taxonomy" id="1577780"/>
    <lineage>
        <taxon>Bacteria</taxon>
        <taxon>Pseudomonadati</taxon>
        <taxon>Bacteroidota</taxon>
        <taxon>Flavobacteriia</taxon>
        <taxon>Flavobacteriales</taxon>
        <taxon>Phaeocystidibacteraceae</taxon>
        <taxon>Phaeocystidibacter</taxon>
    </lineage>
</organism>
<name>A0A6L3ZI85_9FLAO</name>
<dbReference type="AlphaFoldDB" id="A0A6L3ZI85"/>
<gene>
    <name evidence="2" type="ORF">F8C82_04670</name>
</gene>
<dbReference type="SUPFAM" id="SSF51735">
    <property type="entry name" value="NAD(P)-binding Rossmann-fold domains"/>
    <property type="match status" value="1"/>
</dbReference>
<reference evidence="2 3" key="1">
    <citation type="submission" date="2019-10" db="EMBL/GenBank/DDBJ databases">
        <title>Genome sequence of Phaeocystidibacter marisrubri JCM30614 (type strain).</title>
        <authorList>
            <person name="Bowman J.P."/>
        </authorList>
    </citation>
    <scope>NUCLEOTIDE SEQUENCE [LARGE SCALE GENOMIC DNA]</scope>
    <source>
        <strain evidence="2 3">JCM 30614</strain>
    </source>
</reference>